<feature type="region of interest" description="Disordered" evidence="1">
    <location>
        <begin position="86"/>
        <end position="131"/>
    </location>
</feature>
<proteinExistence type="predicted"/>
<organism evidence="3 4">
    <name type="scientific">Halorubellus litoreus</name>
    <dbReference type="NCBI Taxonomy" id="755308"/>
    <lineage>
        <taxon>Archaea</taxon>
        <taxon>Methanobacteriati</taxon>
        <taxon>Methanobacteriota</taxon>
        <taxon>Stenosarchaea group</taxon>
        <taxon>Halobacteria</taxon>
        <taxon>Halobacteriales</taxon>
        <taxon>Halorubellaceae</taxon>
        <taxon>Halorubellus</taxon>
    </lineage>
</organism>
<dbReference type="Proteomes" id="UP001596395">
    <property type="component" value="Unassembled WGS sequence"/>
</dbReference>
<gene>
    <name evidence="3" type="ORF">ACFQGB_03905</name>
</gene>
<evidence type="ECO:0000256" key="1">
    <source>
        <dbReference type="SAM" id="MobiDB-lite"/>
    </source>
</evidence>
<dbReference type="AlphaFoldDB" id="A0ABD5VET6"/>
<feature type="domain" description="DUF6199" evidence="2">
    <location>
        <begin position="15"/>
        <end position="77"/>
    </location>
</feature>
<reference evidence="3 4" key="1">
    <citation type="journal article" date="2019" name="Int. J. Syst. Evol. Microbiol.">
        <title>The Global Catalogue of Microorganisms (GCM) 10K type strain sequencing project: providing services to taxonomists for standard genome sequencing and annotation.</title>
        <authorList>
            <consortium name="The Broad Institute Genomics Platform"/>
            <consortium name="The Broad Institute Genome Sequencing Center for Infectious Disease"/>
            <person name="Wu L."/>
            <person name="Ma J."/>
        </authorList>
    </citation>
    <scope>NUCLEOTIDE SEQUENCE [LARGE SCALE GENOMIC DNA]</scope>
    <source>
        <strain evidence="3 4">GX26</strain>
    </source>
</reference>
<evidence type="ECO:0000313" key="3">
    <source>
        <dbReference type="EMBL" id="MFC6951999.1"/>
    </source>
</evidence>
<keyword evidence="4" id="KW-1185">Reference proteome</keyword>
<comment type="caution">
    <text evidence="3">The sequence shown here is derived from an EMBL/GenBank/DDBJ whole genome shotgun (WGS) entry which is preliminary data.</text>
</comment>
<protein>
    <recommendedName>
        <fullName evidence="2">DUF6199 domain-containing protein</fullName>
    </recommendedName>
</protein>
<accession>A0ABD5VET6</accession>
<evidence type="ECO:0000313" key="4">
    <source>
        <dbReference type="Proteomes" id="UP001596395"/>
    </source>
</evidence>
<feature type="compositionally biased region" description="Acidic residues" evidence="1">
    <location>
        <begin position="94"/>
        <end position="131"/>
    </location>
</feature>
<evidence type="ECO:0000259" key="2">
    <source>
        <dbReference type="Pfam" id="PF19701"/>
    </source>
</evidence>
<dbReference type="EMBL" id="JBHSXN010000001">
    <property type="protein sequence ID" value="MFC6951999.1"/>
    <property type="molecule type" value="Genomic_DNA"/>
</dbReference>
<dbReference type="InterPro" id="IPR045679">
    <property type="entry name" value="DUF6199"/>
</dbReference>
<dbReference type="Pfam" id="PF19701">
    <property type="entry name" value="DUF6199"/>
    <property type="match status" value="1"/>
</dbReference>
<name>A0ABD5VET6_9EURY</name>
<dbReference type="RefSeq" id="WP_336348998.1">
    <property type="nucleotide sequence ID" value="NZ_JAZAQL010000001.1"/>
</dbReference>
<sequence length="131" mass="13529">MLGNPKLRKVASLGTVAVGVVTLVAPKKAAVLGDKLSLATRYEDLGDGEFTPRDWYVDATRASGAGMIAAGLTGFLLAASAETTVDAETAATGDADDEPEALSEDDETDDVEDADDPVEIDLEDADEPGDD</sequence>